<proteinExistence type="predicted"/>
<dbReference type="Proteomes" id="UP000323046">
    <property type="component" value="Chromosome"/>
</dbReference>
<reference evidence="2 3" key="1">
    <citation type="submission" date="2018-05" db="EMBL/GenBank/DDBJ databases">
        <title>Streptomyces venezuelae.</title>
        <authorList>
            <person name="Kim W."/>
            <person name="Lee N."/>
            <person name="Cho B.-K."/>
        </authorList>
    </citation>
    <scope>NUCLEOTIDE SEQUENCE [LARGE SCALE GENOMIC DNA]</scope>
    <source>
        <strain evidence="2 3">ATCC 14583</strain>
    </source>
</reference>
<evidence type="ECO:0000313" key="2">
    <source>
        <dbReference type="EMBL" id="QES25846.1"/>
    </source>
</evidence>
<keyword evidence="3" id="KW-1185">Reference proteome</keyword>
<feature type="region of interest" description="Disordered" evidence="1">
    <location>
        <begin position="86"/>
        <end position="105"/>
    </location>
</feature>
<dbReference type="AlphaFoldDB" id="A0A5P2B6F2"/>
<gene>
    <name evidence="2" type="ORF">DEJ47_04705</name>
</gene>
<dbReference type="EMBL" id="CP029193">
    <property type="protein sequence ID" value="QES25846.1"/>
    <property type="molecule type" value="Genomic_DNA"/>
</dbReference>
<evidence type="ECO:0000313" key="3">
    <source>
        <dbReference type="Proteomes" id="UP000323046"/>
    </source>
</evidence>
<feature type="region of interest" description="Disordered" evidence="1">
    <location>
        <begin position="121"/>
        <end position="140"/>
    </location>
</feature>
<name>A0A5P2B6F2_STRVZ</name>
<accession>A0A5P2B6F2</accession>
<organism evidence="2 3">
    <name type="scientific">Streptomyces venezuelae</name>
    <dbReference type="NCBI Taxonomy" id="54571"/>
    <lineage>
        <taxon>Bacteria</taxon>
        <taxon>Bacillati</taxon>
        <taxon>Actinomycetota</taxon>
        <taxon>Actinomycetes</taxon>
        <taxon>Kitasatosporales</taxon>
        <taxon>Streptomycetaceae</taxon>
        <taxon>Streptomyces</taxon>
    </lineage>
</organism>
<evidence type="ECO:0000256" key="1">
    <source>
        <dbReference type="SAM" id="MobiDB-lite"/>
    </source>
</evidence>
<feature type="compositionally biased region" description="Basic residues" evidence="1">
    <location>
        <begin position="131"/>
        <end position="140"/>
    </location>
</feature>
<sequence>MEIVMVGKTWESTRKGVRDLEKHVRKGTVVYTVADVATNLAPYEDGQLYMEHTFDRRSPVTGKWMTGHLTAQSLLAQSGTVYENPPARMRGVAAPTPQVASPLGDDYEGVLDEAELRGLEKHVAQGSDPRSRRKLGTWRV</sequence>
<protein>
    <submittedName>
        <fullName evidence="2">Uncharacterized protein</fullName>
    </submittedName>
</protein>